<dbReference type="InterPro" id="IPR042566">
    <property type="entry name" value="L1_C"/>
</dbReference>
<proteinExistence type="predicted"/>
<accession>A0AAD1SUI4</accession>
<gene>
    <name evidence="2" type="ORF">PECUL_23A001212</name>
</gene>
<keyword evidence="3" id="KW-1185">Reference proteome</keyword>
<name>A0AAD1SUI4_PELCU</name>
<dbReference type="EMBL" id="OW240919">
    <property type="protein sequence ID" value="CAH2311450.1"/>
    <property type="molecule type" value="Genomic_DNA"/>
</dbReference>
<feature type="region of interest" description="Disordered" evidence="1">
    <location>
        <begin position="82"/>
        <end position="105"/>
    </location>
</feature>
<reference evidence="2" key="1">
    <citation type="submission" date="2022-03" db="EMBL/GenBank/DDBJ databases">
        <authorList>
            <person name="Alioto T."/>
            <person name="Alioto T."/>
            <person name="Gomez Garrido J."/>
        </authorList>
    </citation>
    <scope>NUCLEOTIDE SEQUENCE</scope>
</reference>
<sequence length="105" mass="12430">MKASRQHKHMPDQYRSIQLFTDLSALTLQKRWKYKDVTDALQAQNMPYIWGHPVRLLIHKNGTLTTVTSPDEGRKLLKRWGRLQQRGDKQASPPRLQPEWRKART</sequence>
<dbReference type="AlphaFoldDB" id="A0AAD1SUI4"/>
<organism evidence="2 3">
    <name type="scientific">Pelobates cultripes</name>
    <name type="common">Western spadefoot toad</name>
    <dbReference type="NCBI Taxonomy" id="61616"/>
    <lineage>
        <taxon>Eukaryota</taxon>
        <taxon>Metazoa</taxon>
        <taxon>Chordata</taxon>
        <taxon>Craniata</taxon>
        <taxon>Vertebrata</taxon>
        <taxon>Euteleostomi</taxon>
        <taxon>Amphibia</taxon>
        <taxon>Batrachia</taxon>
        <taxon>Anura</taxon>
        <taxon>Pelobatoidea</taxon>
        <taxon>Pelobatidae</taxon>
        <taxon>Pelobates</taxon>
    </lineage>
</organism>
<protein>
    <submittedName>
        <fullName evidence="2">Uncharacterized protein</fullName>
    </submittedName>
</protein>
<evidence type="ECO:0000256" key="1">
    <source>
        <dbReference type="SAM" id="MobiDB-lite"/>
    </source>
</evidence>
<dbReference type="Gene3D" id="3.30.250.20">
    <property type="entry name" value="L1 transposable element, C-terminal domain"/>
    <property type="match status" value="1"/>
</dbReference>
<evidence type="ECO:0000313" key="2">
    <source>
        <dbReference type="EMBL" id="CAH2311450.1"/>
    </source>
</evidence>
<evidence type="ECO:0000313" key="3">
    <source>
        <dbReference type="Proteomes" id="UP001295444"/>
    </source>
</evidence>
<dbReference type="Proteomes" id="UP001295444">
    <property type="component" value="Chromosome 08"/>
</dbReference>